<accession>A0A7W4IE68</accession>
<dbReference type="Proteomes" id="UP000589085">
    <property type="component" value="Unassembled WGS sequence"/>
</dbReference>
<evidence type="ECO:0000256" key="1">
    <source>
        <dbReference type="ARBA" id="ARBA00023002"/>
    </source>
</evidence>
<organism evidence="4 5">
    <name type="scientific">Gluconacetobacter sacchari</name>
    <dbReference type="NCBI Taxonomy" id="92759"/>
    <lineage>
        <taxon>Bacteria</taxon>
        <taxon>Pseudomonadati</taxon>
        <taxon>Pseudomonadota</taxon>
        <taxon>Alphaproteobacteria</taxon>
        <taxon>Acetobacterales</taxon>
        <taxon>Acetobacteraceae</taxon>
        <taxon>Gluconacetobacter</taxon>
    </lineage>
</organism>
<evidence type="ECO:0000313" key="4">
    <source>
        <dbReference type="EMBL" id="MBB2161226.1"/>
    </source>
</evidence>
<dbReference type="SUPFAM" id="SSF51735">
    <property type="entry name" value="NAD(P)-binding Rossmann-fold domains"/>
    <property type="match status" value="1"/>
</dbReference>
<dbReference type="InterPro" id="IPR036291">
    <property type="entry name" value="NAD(P)-bd_dom_sf"/>
</dbReference>
<dbReference type="SUPFAM" id="SSF52283">
    <property type="entry name" value="Formate/glycerate dehydrogenase catalytic domain-like"/>
    <property type="match status" value="1"/>
</dbReference>
<dbReference type="AlphaFoldDB" id="A0A7W4IE68"/>
<protein>
    <submittedName>
        <fullName evidence="4">2-hydroxyacid dehydrogenase</fullName>
    </submittedName>
</protein>
<dbReference type="InterPro" id="IPR006140">
    <property type="entry name" value="D-isomer_DH_NAD-bd"/>
</dbReference>
<dbReference type="RefSeq" id="WP_182998064.1">
    <property type="nucleotide sequence ID" value="NZ_JABEQJ010000018.1"/>
</dbReference>
<dbReference type="PANTHER" id="PTHR10996:SF178">
    <property type="entry name" value="2-HYDROXYACID DEHYDROGENASE YGL185C-RELATED"/>
    <property type="match status" value="1"/>
</dbReference>
<dbReference type="Gene3D" id="3.40.50.720">
    <property type="entry name" value="NAD(P)-binding Rossmann-like Domain"/>
    <property type="match status" value="2"/>
</dbReference>
<comment type="caution">
    <text evidence="4">The sequence shown here is derived from an EMBL/GenBank/DDBJ whole genome shotgun (WGS) entry which is preliminary data.</text>
</comment>
<reference evidence="4 5" key="1">
    <citation type="submission" date="2020-04" db="EMBL/GenBank/DDBJ databases">
        <title>Description of novel Gluconacetobacter.</title>
        <authorList>
            <person name="Sombolestani A."/>
        </authorList>
    </citation>
    <scope>NUCLEOTIDE SEQUENCE [LARGE SCALE GENOMIC DNA]</scope>
    <source>
        <strain evidence="4 5">LMG 19747</strain>
    </source>
</reference>
<keyword evidence="2" id="KW-0520">NAD</keyword>
<dbReference type="GO" id="GO:0051287">
    <property type="term" value="F:NAD binding"/>
    <property type="evidence" value="ECO:0007669"/>
    <property type="project" value="InterPro"/>
</dbReference>
<keyword evidence="1" id="KW-0560">Oxidoreductase</keyword>
<proteinExistence type="predicted"/>
<feature type="domain" description="D-isomer specific 2-hydroxyacid dehydrogenase NAD-binding" evidence="3">
    <location>
        <begin position="206"/>
        <end position="377"/>
    </location>
</feature>
<dbReference type="GO" id="GO:0030267">
    <property type="term" value="F:glyoxylate reductase (NADPH) activity"/>
    <property type="evidence" value="ECO:0007669"/>
    <property type="project" value="TreeGrafter"/>
</dbReference>
<dbReference type="PANTHER" id="PTHR10996">
    <property type="entry name" value="2-HYDROXYACID DEHYDROGENASE-RELATED"/>
    <property type="match status" value="1"/>
</dbReference>
<gene>
    <name evidence="4" type="ORF">HLH48_13775</name>
</gene>
<dbReference type="CDD" id="cd12166">
    <property type="entry name" value="2-Hacid_dh_7"/>
    <property type="match status" value="1"/>
</dbReference>
<evidence type="ECO:0000313" key="5">
    <source>
        <dbReference type="Proteomes" id="UP000589085"/>
    </source>
</evidence>
<evidence type="ECO:0000256" key="2">
    <source>
        <dbReference type="ARBA" id="ARBA00023027"/>
    </source>
</evidence>
<evidence type="ECO:0000259" key="3">
    <source>
        <dbReference type="Pfam" id="PF02826"/>
    </source>
</evidence>
<name>A0A7W4IE68_9PROT</name>
<sequence length="408" mass="44654">MSAARAPVAAIVAAEQHSMASSARWLLFRNRIKQFWFEVVIRHPPFQGCGERIAISWTRASASMQCRRDNMLYRGQHIVFRQSKCSGMIVLSEKREKAMADLGIRVVSVPDRALKAYLEERCPAIDFVLWDDDAEPSVRDLSVIDAVITPYAHSSRTVERLASLPRLKLVQTQSTGVDNLLGRVPPGVLLCSARGVHAASTAELAIGLAIASLRGIDVAARNMSRGIWQEERRLTLTDRKVALLGYGSIGQELHRKLAAFDVETIRIGQTARRDEHGDIHGIGDLVGLLSDTDILMSSLPLTPATAHLVNWAVLSAMKDGALFVNVGRGGVVDQDALAVELYSGRLSAAVDVTDPEPLPEGHPLWSAPNFLLTPHLGGNSSAFLPRIRRFLAEQMTRIGDGRPVVNQM</sequence>
<dbReference type="InterPro" id="IPR050223">
    <property type="entry name" value="D-isomer_2-hydroxyacid_DH"/>
</dbReference>
<dbReference type="GO" id="GO:0016618">
    <property type="term" value="F:hydroxypyruvate reductase [NAD(P)H] activity"/>
    <property type="evidence" value="ECO:0007669"/>
    <property type="project" value="TreeGrafter"/>
</dbReference>
<dbReference type="GO" id="GO:0005829">
    <property type="term" value="C:cytosol"/>
    <property type="evidence" value="ECO:0007669"/>
    <property type="project" value="TreeGrafter"/>
</dbReference>
<dbReference type="InterPro" id="IPR029753">
    <property type="entry name" value="D-isomer_DH_CS"/>
</dbReference>
<dbReference type="PROSITE" id="PS00671">
    <property type="entry name" value="D_2_HYDROXYACID_DH_3"/>
    <property type="match status" value="1"/>
</dbReference>
<dbReference type="EMBL" id="JABEQJ010000018">
    <property type="protein sequence ID" value="MBB2161226.1"/>
    <property type="molecule type" value="Genomic_DNA"/>
</dbReference>
<dbReference type="Pfam" id="PF02826">
    <property type="entry name" value="2-Hacid_dh_C"/>
    <property type="match status" value="1"/>
</dbReference>